<name>X0Z230_9ZZZZ</name>
<dbReference type="EMBL" id="BART01007168">
    <property type="protein sequence ID" value="GAG54548.1"/>
    <property type="molecule type" value="Genomic_DNA"/>
</dbReference>
<comment type="caution">
    <text evidence="1">The sequence shown here is derived from an EMBL/GenBank/DDBJ whole genome shotgun (WGS) entry which is preliminary data.</text>
</comment>
<reference evidence="1" key="1">
    <citation type="journal article" date="2014" name="Front. Microbiol.">
        <title>High frequency of phylogenetically diverse reductive dehalogenase-homologous genes in deep subseafloor sedimentary metagenomes.</title>
        <authorList>
            <person name="Kawai M."/>
            <person name="Futagami T."/>
            <person name="Toyoda A."/>
            <person name="Takaki Y."/>
            <person name="Nishi S."/>
            <person name="Hori S."/>
            <person name="Arai W."/>
            <person name="Tsubouchi T."/>
            <person name="Morono Y."/>
            <person name="Uchiyama I."/>
            <person name="Ito T."/>
            <person name="Fujiyama A."/>
            <person name="Inagaki F."/>
            <person name="Takami H."/>
        </authorList>
    </citation>
    <scope>NUCLEOTIDE SEQUENCE</scope>
    <source>
        <strain evidence="1">Expedition CK06-06</strain>
    </source>
</reference>
<dbReference type="AlphaFoldDB" id="X0Z230"/>
<gene>
    <name evidence="1" type="ORF">S01H4_16349</name>
</gene>
<sequence>MRWKKKQMNANGLIPKLINYVPEQIEALKEIAEETNYSFTEVQKMINEYFLEGEEDIEEVFGESEDEEEGEE</sequence>
<organism evidence="1">
    <name type="scientific">marine sediment metagenome</name>
    <dbReference type="NCBI Taxonomy" id="412755"/>
    <lineage>
        <taxon>unclassified sequences</taxon>
        <taxon>metagenomes</taxon>
        <taxon>ecological metagenomes</taxon>
    </lineage>
</organism>
<proteinExistence type="predicted"/>
<protein>
    <submittedName>
        <fullName evidence="1">Uncharacterized protein</fullName>
    </submittedName>
</protein>
<accession>X0Z230</accession>
<evidence type="ECO:0000313" key="1">
    <source>
        <dbReference type="EMBL" id="GAG54548.1"/>
    </source>
</evidence>